<reference evidence="3" key="1">
    <citation type="submission" date="2019-04" db="EMBL/GenBank/DDBJ databases">
        <title>Friends and foes A comparative genomics study of 23 Aspergillus species from section Flavi.</title>
        <authorList>
            <consortium name="DOE Joint Genome Institute"/>
            <person name="Kjaerbolling I."/>
            <person name="Vesth T."/>
            <person name="Frisvad J.C."/>
            <person name="Nybo J.L."/>
            <person name="Theobald S."/>
            <person name="Kildgaard S."/>
            <person name="Isbrandt T."/>
            <person name="Kuo A."/>
            <person name="Sato A."/>
            <person name="Lyhne E.K."/>
            <person name="Kogle M.E."/>
            <person name="Wiebenga A."/>
            <person name="Kun R.S."/>
            <person name="Lubbers R.J."/>
            <person name="Makela M.R."/>
            <person name="Barry K."/>
            <person name="Chovatia M."/>
            <person name="Clum A."/>
            <person name="Daum C."/>
            <person name="Haridas S."/>
            <person name="He G."/>
            <person name="LaButti K."/>
            <person name="Lipzen A."/>
            <person name="Mondo S."/>
            <person name="Riley R."/>
            <person name="Salamov A."/>
            <person name="Simmons B.A."/>
            <person name="Magnuson J.K."/>
            <person name="Henrissat B."/>
            <person name="Mortensen U.H."/>
            <person name="Larsen T.O."/>
            <person name="Devries R.P."/>
            <person name="Grigoriev I.V."/>
            <person name="Machida M."/>
            <person name="Baker S.E."/>
            <person name="Andersen M.R."/>
        </authorList>
    </citation>
    <scope>NUCLEOTIDE SEQUENCE [LARGE SCALE GENOMIC DNA]</scope>
    <source>
        <strain evidence="3">CBS 121.62</strain>
    </source>
</reference>
<keyword evidence="2" id="KW-1133">Transmembrane helix</keyword>
<gene>
    <name evidence="3" type="ORF">BDV35DRAFT_303681</name>
</gene>
<accession>A0A5N6GNT4</accession>
<protein>
    <submittedName>
        <fullName evidence="3">Uncharacterized protein</fullName>
    </submittedName>
</protein>
<organism evidence="3">
    <name type="scientific">Aspergillus flavus</name>
    <dbReference type="NCBI Taxonomy" id="5059"/>
    <lineage>
        <taxon>Eukaryota</taxon>
        <taxon>Fungi</taxon>
        <taxon>Dikarya</taxon>
        <taxon>Ascomycota</taxon>
        <taxon>Pezizomycotina</taxon>
        <taxon>Eurotiomycetes</taxon>
        <taxon>Eurotiomycetidae</taxon>
        <taxon>Eurotiales</taxon>
        <taxon>Aspergillaceae</taxon>
        <taxon>Aspergillus</taxon>
        <taxon>Aspergillus subgen. Circumdati</taxon>
    </lineage>
</organism>
<evidence type="ECO:0000256" key="2">
    <source>
        <dbReference type="SAM" id="Phobius"/>
    </source>
</evidence>
<dbReference type="Proteomes" id="UP000325434">
    <property type="component" value="Unassembled WGS sequence"/>
</dbReference>
<feature type="region of interest" description="Disordered" evidence="1">
    <location>
        <begin position="1"/>
        <end position="20"/>
    </location>
</feature>
<dbReference type="AlphaFoldDB" id="A0A5N6GNT4"/>
<proteinExistence type="predicted"/>
<keyword evidence="2" id="KW-0472">Membrane</keyword>
<feature type="transmembrane region" description="Helical" evidence="2">
    <location>
        <begin position="42"/>
        <end position="59"/>
    </location>
</feature>
<feature type="compositionally biased region" description="Polar residues" evidence="1">
    <location>
        <begin position="1"/>
        <end position="11"/>
    </location>
</feature>
<evidence type="ECO:0000256" key="1">
    <source>
        <dbReference type="SAM" id="MobiDB-lite"/>
    </source>
</evidence>
<evidence type="ECO:0000313" key="3">
    <source>
        <dbReference type="EMBL" id="KAB8244032.1"/>
    </source>
</evidence>
<name>A0A5N6GNT4_ASPFL</name>
<dbReference type="EMBL" id="ML734633">
    <property type="protein sequence ID" value="KAB8244032.1"/>
    <property type="molecule type" value="Genomic_DNA"/>
</dbReference>
<keyword evidence="2" id="KW-0812">Transmembrane</keyword>
<sequence>MLPQNRSSDQISAADRKTNQGTAARKLTLRAPLKTNHYLTTMWFYFFLFLLFPFLPFLSQKSVRQKIRRFTSDNVHDSIHRQHIGDRSKWEEMAKEKRKRNPTKWNDLIHRTHALSMMLVGREEE</sequence>